<proteinExistence type="predicted"/>
<comment type="caution">
    <text evidence="3">The sequence shown here is derived from an EMBL/GenBank/DDBJ whole genome shotgun (WGS) entry which is preliminary data.</text>
</comment>
<dbReference type="Pfam" id="PF12770">
    <property type="entry name" value="CHAT"/>
    <property type="match status" value="1"/>
</dbReference>
<keyword evidence="4" id="KW-1185">Reference proteome</keyword>
<dbReference type="RefSeq" id="WP_170232304.1">
    <property type="nucleotide sequence ID" value="NZ_VFPP01000001.1"/>
</dbReference>
<sequence>MSAFGEVAEVVVVDGDDVAGHSNAVSGTSEVVVQSRHIHGGVHVSTSPPVRRPRQLPLSVGTFTGRERELAELDARLRGGTSGVVISAVSGTAGVGKTALAVHWAHGVADEFPDGQLYVNLRGYDREPPLTPDDVLAGFLRALGVSDIPSDGGERAARYRTLLADRRVLVVLDNAGRVDQVLPLLPGGPSCFVVVTSRDRMSTLRVRYGAHGVDLDLLPLDDALRLLRATVGPRVDDEPGAARALVRSCASLPLALGITAEIAAVRERTPLADIAEELADERRLLGVADDDHSIRTVFSWSLKTLDERCRLVFRFLGLHPGREYDVPALAALADLPAPEVRRAVDDLLRVHLVAEVADGRLRTHDLLAAYARDLAAEHFAAAEAERSSARLFEHYRRLTAHAVKAVTGGRQSHRRAVAAPTGGLKPDRAWFATERLNLEAVLDHARGRGVDAEEVGHLAHDLGVLTRAAGDLPVALRHFAAAAPVFPESRRRYSYRIRLDEEEAKVAAGLHAGALRSLPLLGDHLRVAGMTGELAEADRLTAVAALACGDPSRAIRLARAAQRVFEKREDPKAAALCSLTYLAAVCTSALDAPNASPNRMIDKALSTAARLDGLGMRDEADHARLLGVRLAVAAGQLDRADALLGQVAPPTLGTPTDQRLLHVLCEAELIEEFGEPEVAIALAAEGYAEVGRSEGRPAGIGVAPASTVYGRALRALALRIALRDHDPGGVFEIAEQFRPQRQGLTGGDRGVRLDAVADQLGARALVGFAATSERLIATVVVDGRVSVVDLDLAGAIEHARLLRADLDSASAVVDLSDRVVGLTSAQAGGSAAELDRHVVRPLLRLIGGRDLVVVPAEPLAGVPWSALPSLHGRPLVVAPSVGAWSAARRRDGTRTSDRGVFVVGPGMAADRADLAELADLHPRAEVVAPEVRAVLGRADGARFLHLVARREHEPENFVFSRVVLADGALLAHEFGELEEPPDLVVLPGSGERVPGEVALGFANGLLVAGVRTVVVAVARVAAQTTVAVMRELHTALAAGEPPGRALAGIVAVDPLRRPFLCVGSGE</sequence>
<organism evidence="3 4">
    <name type="scientific">Saccharothrix saharensis</name>
    <dbReference type="NCBI Taxonomy" id="571190"/>
    <lineage>
        <taxon>Bacteria</taxon>
        <taxon>Bacillati</taxon>
        <taxon>Actinomycetota</taxon>
        <taxon>Actinomycetes</taxon>
        <taxon>Pseudonocardiales</taxon>
        <taxon>Pseudonocardiaceae</taxon>
        <taxon>Saccharothrix</taxon>
    </lineage>
</organism>
<dbReference type="InterPro" id="IPR027417">
    <property type="entry name" value="P-loop_NTPase"/>
</dbReference>
<evidence type="ECO:0000259" key="2">
    <source>
        <dbReference type="Pfam" id="PF12770"/>
    </source>
</evidence>
<name>A0A543JQ54_9PSEU</name>
<dbReference type="PANTHER" id="PTHR47691">
    <property type="entry name" value="REGULATOR-RELATED"/>
    <property type="match status" value="1"/>
</dbReference>
<feature type="domain" description="NB-ARC" evidence="1">
    <location>
        <begin position="72"/>
        <end position="234"/>
    </location>
</feature>
<evidence type="ECO:0000313" key="4">
    <source>
        <dbReference type="Proteomes" id="UP000316628"/>
    </source>
</evidence>
<dbReference type="EMBL" id="VFPP01000001">
    <property type="protein sequence ID" value="TQM84938.1"/>
    <property type="molecule type" value="Genomic_DNA"/>
</dbReference>
<dbReference type="InterPro" id="IPR002182">
    <property type="entry name" value="NB-ARC"/>
</dbReference>
<dbReference type="Pfam" id="PF00931">
    <property type="entry name" value="NB-ARC"/>
    <property type="match status" value="1"/>
</dbReference>
<dbReference type="SUPFAM" id="SSF52540">
    <property type="entry name" value="P-loop containing nucleoside triphosphate hydrolases"/>
    <property type="match status" value="1"/>
</dbReference>
<feature type="domain" description="CHAT" evidence="2">
    <location>
        <begin position="831"/>
        <end position="1047"/>
    </location>
</feature>
<dbReference type="AlphaFoldDB" id="A0A543JQ54"/>
<dbReference type="GO" id="GO:0043531">
    <property type="term" value="F:ADP binding"/>
    <property type="evidence" value="ECO:0007669"/>
    <property type="project" value="InterPro"/>
</dbReference>
<accession>A0A543JQ54</accession>
<evidence type="ECO:0000259" key="1">
    <source>
        <dbReference type="Pfam" id="PF00931"/>
    </source>
</evidence>
<dbReference type="PRINTS" id="PR00364">
    <property type="entry name" value="DISEASERSIST"/>
</dbReference>
<reference evidence="3 4" key="1">
    <citation type="submission" date="2019-06" db="EMBL/GenBank/DDBJ databases">
        <title>Sequencing the genomes of 1000 actinobacteria strains.</title>
        <authorList>
            <person name="Klenk H.-P."/>
        </authorList>
    </citation>
    <scope>NUCLEOTIDE SEQUENCE [LARGE SCALE GENOMIC DNA]</scope>
    <source>
        <strain evidence="3 4">DSM 45456</strain>
    </source>
</reference>
<gene>
    <name evidence="3" type="ORF">FHX81_7404</name>
</gene>
<evidence type="ECO:0000313" key="3">
    <source>
        <dbReference type="EMBL" id="TQM84938.1"/>
    </source>
</evidence>
<dbReference type="InterPro" id="IPR024983">
    <property type="entry name" value="CHAT_dom"/>
</dbReference>
<dbReference type="PANTHER" id="PTHR47691:SF3">
    <property type="entry name" value="HTH-TYPE TRANSCRIPTIONAL REGULATOR RV0890C-RELATED"/>
    <property type="match status" value="1"/>
</dbReference>
<protein>
    <submittedName>
        <fullName evidence="3">Putative ATPase</fullName>
    </submittedName>
</protein>
<dbReference type="Proteomes" id="UP000316628">
    <property type="component" value="Unassembled WGS sequence"/>
</dbReference>
<dbReference type="Gene3D" id="3.40.50.300">
    <property type="entry name" value="P-loop containing nucleotide triphosphate hydrolases"/>
    <property type="match status" value="1"/>
</dbReference>